<sequence>MKLRKVLVVVISTVMVLSGAGCGSKKVTPSTSVESAQKSEGEKNTSTSGETIKVGLITPKTGQVAQYGIAVENASMLAVKEVNEAGGIHGKQIELISYDNKADATESINLFNRLVDNDNIVALIGPVISSTSLAVAPLAEEKGIPMITPTGTNLDITPDYDYVFRACYTDPYQGGIMAKFASENLKAKKAAILYNTGDDYSTGLAVAFKETFEAAGGTITNYEGYTADDKDFKAILSNIKANAPDVLFNPDYYNTVGLIAGQVKEAGLKTIMLGGDGWDDVQKEYGEVTEGYYFANHYASDDTDPIVQNFVHSYKEMYGDTPNALAALGYDATKIMIKALETANSEEGPAILEALKATDLDCVAGHVTFDEVGDPQKAVSILKIEKGKLKLETKISK</sequence>
<evidence type="ECO:0000313" key="1">
    <source>
        <dbReference type="EMBL" id="PHV71996.1"/>
    </source>
</evidence>
<keyword evidence="2" id="KW-1185">Reference proteome</keyword>
<name>A0AC61DH19_9FIRM</name>
<reference evidence="1" key="1">
    <citation type="submission" date="2017-10" db="EMBL/GenBank/DDBJ databases">
        <title>Genome sequence of cellulolytic Lachnospiraceae bacterium XHS1971 isolated from hotspring sediment.</title>
        <authorList>
            <person name="Vasudevan G."/>
            <person name="Joshi A.J."/>
            <person name="Hivarkar S."/>
            <person name="Lanjekar V.B."/>
            <person name="Dhakephalkar P.K."/>
            <person name="Dagar S."/>
        </authorList>
    </citation>
    <scope>NUCLEOTIDE SEQUENCE</scope>
    <source>
        <strain evidence="1">XHS1971</strain>
    </source>
</reference>
<gene>
    <name evidence="1" type="ORF">CS063_00535</name>
</gene>
<dbReference type="EMBL" id="PEDL01000001">
    <property type="protein sequence ID" value="PHV71996.1"/>
    <property type="molecule type" value="Genomic_DNA"/>
</dbReference>
<accession>A0AC61DH19</accession>
<proteinExistence type="predicted"/>
<dbReference type="Proteomes" id="UP000224460">
    <property type="component" value="Unassembled WGS sequence"/>
</dbReference>
<organism evidence="1 2">
    <name type="scientific">Sporanaerobium hydrogeniformans</name>
    <dbReference type="NCBI Taxonomy" id="3072179"/>
    <lineage>
        <taxon>Bacteria</taxon>
        <taxon>Bacillati</taxon>
        <taxon>Bacillota</taxon>
        <taxon>Clostridia</taxon>
        <taxon>Lachnospirales</taxon>
        <taxon>Lachnospiraceae</taxon>
        <taxon>Sporanaerobium</taxon>
    </lineage>
</organism>
<protein>
    <submittedName>
        <fullName evidence="1">Amino acid-binding protein</fullName>
    </submittedName>
</protein>
<evidence type="ECO:0000313" key="2">
    <source>
        <dbReference type="Proteomes" id="UP000224460"/>
    </source>
</evidence>
<comment type="caution">
    <text evidence="1">The sequence shown here is derived from an EMBL/GenBank/DDBJ whole genome shotgun (WGS) entry which is preliminary data.</text>
</comment>